<comment type="caution">
    <text evidence="2">The sequence shown here is derived from an EMBL/GenBank/DDBJ whole genome shotgun (WGS) entry which is preliminary data.</text>
</comment>
<dbReference type="Pfam" id="PF13673">
    <property type="entry name" value="Acetyltransf_10"/>
    <property type="match status" value="1"/>
</dbReference>
<evidence type="ECO:0000313" key="2">
    <source>
        <dbReference type="EMBL" id="MBY0098438.1"/>
    </source>
</evidence>
<feature type="domain" description="N-acetyltransferase" evidence="1">
    <location>
        <begin position="11"/>
        <end position="140"/>
    </location>
</feature>
<dbReference type="SUPFAM" id="SSF55729">
    <property type="entry name" value="Acyl-CoA N-acyltransferases (Nat)"/>
    <property type="match status" value="1"/>
</dbReference>
<accession>A0ABS7K8B1</accession>
<organism evidence="2 3">
    <name type="scientific">Mesobacillus maritimus</name>
    <dbReference type="NCBI Taxonomy" id="1643336"/>
    <lineage>
        <taxon>Bacteria</taxon>
        <taxon>Bacillati</taxon>
        <taxon>Bacillota</taxon>
        <taxon>Bacilli</taxon>
        <taxon>Bacillales</taxon>
        <taxon>Bacillaceae</taxon>
        <taxon>Mesobacillus</taxon>
    </lineage>
</organism>
<keyword evidence="3" id="KW-1185">Reference proteome</keyword>
<dbReference type="InterPro" id="IPR000182">
    <property type="entry name" value="GNAT_dom"/>
</dbReference>
<name>A0ABS7K8B1_9BACI</name>
<dbReference type="EMBL" id="JACWFH010000024">
    <property type="protein sequence ID" value="MBY0098438.1"/>
    <property type="molecule type" value="Genomic_DNA"/>
</dbReference>
<dbReference type="PANTHER" id="PTHR43233:SF1">
    <property type="entry name" value="FAMILY N-ACETYLTRANSFERASE, PUTATIVE (AFU_ORTHOLOGUE AFUA_6G03350)-RELATED"/>
    <property type="match status" value="1"/>
</dbReference>
<evidence type="ECO:0000259" key="1">
    <source>
        <dbReference type="PROSITE" id="PS51186"/>
    </source>
</evidence>
<dbReference type="InterPro" id="IPR016181">
    <property type="entry name" value="Acyl_CoA_acyltransferase"/>
</dbReference>
<dbReference type="PANTHER" id="PTHR43233">
    <property type="entry name" value="FAMILY N-ACETYLTRANSFERASE, PUTATIVE (AFU_ORTHOLOGUE AFUA_6G03350)-RELATED"/>
    <property type="match status" value="1"/>
</dbReference>
<dbReference type="InterPro" id="IPR053144">
    <property type="entry name" value="Acetyltransferase_Butenolide"/>
</dbReference>
<dbReference type="RefSeq" id="WP_221874661.1">
    <property type="nucleotide sequence ID" value="NZ_JACWFH010000024.1"/>
</dbReference>
<proteinExistence type="predicted"/>
<evidence type="ECO:0000313" key="3">
    <source>
        <dbReference type="Proteomes" id="UP000769780"/>
    </source>
</evidence>
<reference evidence="2 3" key="1">
    <citation type="submission" date="2020-07" db="EMBL/GenBank/DDBJ databases">
        <title>Fungal Genomes of the International Space Station.</title>
        <authorList>
            <person name="Seuylemezian A."/>
            <person name="Singh N.K."/>
            <person name="Wood J."/>
            <person name="Venkateswaran K."/>
        </authorList>
    </citation>
    <scope>NUCLEOTIDE SEQUENCE [LARGE SCALE GENOMIC DNA]</scope>
    <source>
        <strain evidence="2 3">PL-B2</strain>
    </source>
</reference>
<dbReference type="Proteomes" id="UP000769780">
    <property type="component" value="Unassembled WGS sequence"/>
</dbReference>
<dbReference type="Gene3D" id="3.40.630.30">
    <property type="match status" value="1"/>
</dbReference>
<dbReference type="CDD" id="cd04301">
    <property type="entry name" value="NAT_SF"/>
    <property type="match status" value="1"/>
</dbReference>
<sequence>MSTYAEKAKFITYKVNEPITAKELSTIFKNSGIKRPIDDLPRLERMITNSHLLITAWDHDELVGVARAITDFSYCCYLSDLAVDQHYQKQGIGKELIRLVQEQITDEVTLLLLSSPVAMDYYPRVGFERIDNGFRILRKK</sequence>
<protein>
    <submittedName>
        <fullName evidence="2">GNAT family N-acetyltransferase</fullName>
    </submittedName>
</protein>
<dbReference type="PROSITE" id="PS51186">
    <property type="entry name" value="GNAT"/>
    <property type="match status" value="1"/>
</dbReference>
<gene>
    <name evidence="2" type="ORF">H0185_16760</name>
</gene>